<keyword evidence="3" id="KW-1185">Reference proteome</keyword>
<proteinExistence type="predicted"/>
<evidence type="ECO:0000256" key="2">
    <source>
        <dbReference type="SAM" id="SignalP"/>
    </source>
</evidence>
<feature type="transmembrane region" description="Helical" evidence="1">
    <location>
        <begin position="24"/>
        <end position="49"/>
    </location>
</feature>
<dbReference type="WBParaSite" id="PSAMB.scaffold7195size8068.g29767.t1">
    <property type="protein sequence ID" value="PSAMB.scaffold7195size8068.g29767.t1"/>
    <property type="gene ID" value="PSAMB.scaffold7195size8068.g29767"/>
</dbReference>
<sequence length="123" mass="14247">MAVIVFLIAFLALKAPDAGLPIEYTVSLCFQLVLFVVWLVLAYCLGHALKKNEPLTMRPHLIWTLILTVTVIFHGVLMILRNVTELAEFYAALAILLTFMLVAEYRCYKWLFVYQHLHYFLIN</sequence>
<keyword evidence="1" id="KW-0812">Transmembrane</keyword>
<name>A0A914XDQ0_9BILA</name>
<feature type="signal peptide" evidence="2">
    <location>
        <begin position="1"/>
        <end position="19"/>
    </location>
</feature>
<evidence type="ECO:0000256" key="1">
    <source>
        <dbReference type="SAM" id="Phobius"/>
    </source>
</evidence>
<evidence type="ECO:0000313" key="4">
    <source>
        <dbReference type="WBParaSite" id="PSAMB.scaffold7195size8068.g29767.t1"/>
    </source>
</evidence>
<feature type="transmembrane region" description="Helical" evidence="1">
    <location>
        <begin position="89"/>
        <end position="108"/>
    </location>
</feature>
<keyword evidence="1" id="KW-0472">Membrane</keyword>
<organism evidence="3 4">
    <name type="scientific">Plectus sambesii</name>
    <dbReference type="NCBI Taxonomy" id="2011161"/>
    <lineage>
        <taxon>Eukaryota</taxon>
        <taxon>Metazoa</taxon>
        <taxon>Ecdysozoa</taxon>
        <taxon>Nematoda</taxon>
        <taxon>Chromadorea</taxon>
        <taxon>Plectida</taxon>
        <taxon>Plectina</taxon>
        <taxon>Plectoidea</taxon>
        <taxon>Plectidae</taxon>
        <taxon>Plectus</taxon>
    </lineage>
</organism>
<dbReference type="AlphaFoldDB" id="A0A914XDQ0"/>
<dbReference type="Proteomes" id="UP000887566">
    <property type="component" value="Unplaced"/>
</dbReference>
<keyword evidence="2" id="KW-0732">Signal</keyword>
<feature type="chain" id="PRO_5037056576" evidence="2">
    <location>
        <begin position="20"/>
        <end position="123"/>
    </location>
</feature>
<reference evidence="4" key="1">
    <citation type="submission" date="2022-11" db="UniProtKB">
        <authorList>
            <consortium name="WormBaseParasite"/>
        </authorList>
    </citation>
    <scope>IDENTIFICATION</scope>
</reference>
<accession>A0A914XDQ0</accession>
<feature type="transmembrane region" description="Helical" evidence="1">
    <location>
        <begin position="61"/>
        <end position="83"/>
    </location>
</feature>
<keyword evidence="1" id="KW-1133">Transmembrane helix</keyword>
<evidence type="ECO:0000313" key="3">
    <source>
        <dbReference type="Proteomes" id="UP000887566"/>
    </source>
</evidence>
<protein>
    <submittedName>
        <fullName evidence="4">Uncharacterized protein</fullName>
    </submittedName>
</protein>